<evidence type="ECO:0000256" key="3">
    <source>
        <dbReference type="ARBA" id="ARBA00022989"/>
    </source>
</evidence>
<keyword evidence="3 6" id="KW-1133">Transmembrane helix</keyword>
<name>A0A914W688_9BILA</name>
<keyword evidence="4 6" id="KW-0472">Membrane</keyword>
<comment type="subcellular location">
    <subcellularLocation>
        <location evidence="1">Membrane</location>
    </subcellularLocation>
</comment>
<dbReference type="Proteomes" id="UP000887566">
    <property type="component" value="Unplaced"/>
</dbReference>
<keyword evidence="8" id="KW-1185">Reference proteome</keyword>
<accession>A0A914W688</accession>
<evidence type="ECO:0000256" key="5">
    <source>
        <dbReference type="SAM" id="MobiDB-lite"/>
    </source>
</evidence>
<dbReference type="PANTHER" id="PTHR46709">
    <property type="entry name" value="PROTEIN CBG23488-RELATED"/>
    <property type="match status" value="1"/>
</dbReference>
<feature type="region of interest" description="Disordered" evidence="5">
    <location>
        <begin position="443"/>
        <end position="463"/>
    </location>
</feature>
<feature type="transmembrane region" description="Helical" evidence="6">
    <location>
        <begin position="110"/>
        <end position="137"/>
    </location>
</feature>
<feature type="transmembrane region" description="Helical" evidence="6">
    <location>
        <begin position="75"/>
        <end position="98"/>
    </location>
</feature>
<evidence type="ECO:0000313" key="8">
    <source>
        <dbReference type="Proteomes" id="UP000887566"/>
    </source>
</evidence>
<dbReference type="PROSITE" id="PS50262">
    <property type="entry name" value="G_PROTEIN_RECEP_F1_2"/>
    <property type="match status" value="1"/>
</dbReference>
<evidence type="ECO:0000256" key="4">
    <source>
        <dbReference type="ARBA" id="ARBA00023136"/>
    </source>
</evidence>
<feature type="transmembrane region" description="Helical" evidence="6">
    <location>
        <begin position="149"/>
        <end position="176"/>
    </location>
</feature>
<feature type="domain" description="G-protein coupled receptors family 1 profile" evidence="7">
    <location>
        <begin position="82"/>
        <end position="371"/>
    </location>
</feature>
<evidence type="ECO:0000313" key="9">
    <source>
        <dbReference type="WBParaSite" id="PSAMB.scaffold3358size18602.g21190.t1"/>
    </source>
</evidence>
<dbReference type="InterPro" id="IPR000276">
    <property type="entry name" value="GPCR_Rhodpsn"/>
</dbReference>
<proteinExistence type="predicted"/>
<feature type="transmembrane region" description="Helical" evidence="6">
    <location>
        <begin position="348"/>
        <end position="370"/>
    </location>
</feature>
<dbReference type="InterPro" id="IPR017452">
    <property type="entry name" value="GPCR_Rhodpsn_7TM"/>
</dbReference>
<feature type="transmembrane region" description="Helical" evidence="6">
    <location>
        <begin position="251"/>
        <end position="275"/>
    </location>
</feature>
<feature type="transmembrane region" description="Helical" evidence="6">
    <location>
        <begin position="313"/>
        <end position="336"/>
    </location>
</feature>
<dbReference type="Gene3D" id="1.20.1070.10">
    <property type="entry name" value="Rhodopsin 7-helix transmembrane proteins"/>
    <property type="match status" value="1"/>
</dbReference>
<dbReference type="AlphaFoldDB" id="A0A914W688"/>
<dbReference type="WBParaSite" id="PSAMB.scaffold3358size18602.g21190.t1">
    <property type="protein sequence ID" value="PSAMB.scaffold3358size18602.g21190.t1"/>
    <property type="gene ID" value="PSAMB.scaffold3358size18602.g21190"/>
</dbReference>
<dbReference type="CDD" id="cd14978">
    <property type="entry name" value="7tmA_FMRFamide_R-like"/>
    <property type="match status" value="1"/>
</dbReference>
<evidence type="ECO:0000259" key="7">
    <source>
        <dbReference type="PROSITE" id="PS50262"/>
    </source>
</evidence>
<evidence type="ECO:0000256" key="2">
    <source>
        <dbReference type="ARBA" id="ARBA00022692"/>
    </source>
</evidence>
<feature type="transmembrane region" description="Helical" evidence="6">
    <location>
        <begin position="197"/>
        <end position="216"/>
    </location>
</feature>
<dbReference type="Pfam" id="PF00001">
    <property type="entry name" value="7tm_1"/>
    <property type="match status" value="1"/>
</dbReference>
<dbReference type="GO" id="GO:0004930">
    <property type="term" value="F:G protein-coupled receptor activity"/>
    <property type="evidence" value="ECO:0007669"/>
    <property type="project" value="InterPro"/>
</dbReference>
<keyword evidence="2 6" id="KW-0812">Transmembrane</keyword>
<organism evidence="8 9">
    <name type="scientific">Plectus sambesii</name>
    <dbReference type="NCBI Taxonomy" id="2011161"/>
    <lineage>
        <taxon>Eukaryota</taxon>
        <taxon>Metazoa</taxon>
        <taxon>Ecdysozoa</taxon>
        <taxon>Nematoda</taxon>
        <taxon>Chromadorea</taxon>
        <taxon>Plectida</taxon>
        <taxon>Plectina</taxon>
        <taxon>Plectoidea</taxon>
        <taxon>Plectidae</taxon>
        <taxon>Plectus</taxon>
    </lineage>
</organism>
<reference evidence="9" key="1">
    <citation type="submission" date="2022-11" db="UniProtKB">
        <authorList>
            <consortium name="WormBaseParasite"/>
        </authorList>
    </citation>
    <scope>IDENTIFICATION</scope>
</reference>
<dbReference type="SUPFAM" id="SSF81321">
    <property type="entry name" value="Family A G protein-coupled receptor-like"/>
    <property type="match status" value="1"/>
</dbReference>
<sequence>MNSLGSLDRVSIRARQLMPQLAQLIARNHTMLLLPRVTGGIVEPMTPTYAQFQLENGTAIEDCSVMSIPYIGVKFYLLAVFGTALSIFSLLNNSLLFYMFASRESLRGHYFYLMALALLDIGSAVAFVFILSLSVIADYYKSFDLLEFWAVYFRFGFSMGHVILASSAFLIMLATVEKFVLTIEALRPLRKMQQHRPAISLCAILVALIVRGTIYWEVTIERVPECEGFGSIFPAITALTESTAFNHIWRFWVRSISSIFIPFFVMVCCNAAIICNMRQQLKSRHSKCPMRLTKVGAAIKHHQQKTLRTTTRVIITIVSAYLLANALSILITSWEYFDPDSPGRHPQIYSIGSDIVSLATVFTAVIRLPIYAVNNSTIRLELFKILHGLFSCIWLRQPKVLRDRLLMFSRPNSPFFPMSTESEELVDFNFDFNSVMSRQRVTSNTSRSIRPKHSKPLRSGSEVSRKFGRYEDIKVASMLTKDGVVASGIGQIFMQISNRKQLDKDDFV</sequence>
<dbReference type="GO" id="GO:0016020">
    <property type="term" value="C:membrane"/>
    <property type="evidence" value="ECO:0007669"/>
    <property type="project" value="UniProtKB-SubCell"/>
</dbReference>
<evidence type="ECO:0000256" key="6">
    <source>
        <dbReference type="SAM" id="Phobius"/>
    </source>
</evidence>
<evidence type="ECO:0000256" key="1">
    <source>
        <dbReference type="ARBA" id="ARBA00004370"/>
    </source>
</evidence>
<protein>
    <submittedName>
        <fullName evidence="9">G-protein coupled receptors family 1 profile domain-containing protein</fullName>
    </submittedName>
</protein>